<sequence length="463" mass="52988">MLRASPLHVNNPAHLNLLLETLRIINHNLPLRTGEYNESKLLEALVVKQEMQTVVNAKRVKEAIVELYRSTKAEMTEYLADNREHYHIFTLVADFWTCKTTDDNFLGLRVYRIDKDWQFNSVLLGTKMFNPSYRDRDGRIRKPFKTWLNKMPKDFGLSTNDFYGSASDSGGDVKYMLSSELHLKWEWCFAHIAHAATKMSCGLNGKKSREANPDMAELISKMTWVITQVKLVSTARRPIFRSLQVKNQRFYSASGALNVSGFEHDHRNETCSCEVACYRCLSTVSSLCAADSMAYQDGMLWGELREVNNKIRSSLLSLLKSVAESLEAAEEQSVSSVARLSRLETRFAPRPVRQQPLAELTDVLKMNWIDGWRIKLGPNAIRTWHRKSPCFSFGRGSKSQASTGLSLKLLEFYSLYHLLHELERDFSVSGEMVSRQRTSLAGDNIDMCIFLNRNPEFVNLLQC</sequence>
<dbReference type="Proteomes" id="UP001165121">
    <property type="component" value="Unassembled WGS sequence"/>
</dbReference>
<protein>
    <submittedName>
        <fullName evidence="1">Unnamed protein product</fullName>
    </submittedName>
</protein>
<dbReference type="OrthoDB" id="162805at2759"/>
<dbReference type="AlphaFoldDB" id="A0A9W6TTZ1"/>
<gene>
    <name evidence="1" type="ORF">Pfra01_000247600</name>
</gene>
<comment type="caution">
    <text evidence="1">The sequence shown here is derived from an EMBL/GenBank/DDBJ whole genome shotgun (WGS) entry which is preliminary data.</text>
</comment>
<proteinExistence type="predicted"/>
<evidence type="ECO:0000313" key="1">
    <source>
        <dbReference type="EMBL" id="GMF20515.1"/>
    </source>
</evidence>
<name>A0A9W6TTZ1_9STRA</name>
<reference evidence="1" key="1">
    <citation type="submission" date="2023-04" db="EMBL/GenBank/DDBJ databases">
        <title>Phytophthora fragariaefolia NBRC 109709.</title>
        <authorList>
            <person name="Ichikawa N."/>
            <person name="Sato H."/>
            <person name="Tonouchi N."/>
        </authorList>
    </citation>
    <scope>NUCLEOTIDE SEQUENCE</scope>
    <source>
        <strain evidence="1">NBRC 109709</strain>
    </source>
</reference>
<accession>A0A9W6TTZ1</accession>
<evidence type="ECO:0000313" key="2">
    <source>
        <dbReference type="Proteomes" id="UP001165121"/>
    </source>
</evidence>
<organism evidence="1 2">
    <name type="scientific">Phytophthora fragariaefolia</name>
    <dbReference type="NCBI Taxonomy" id="1490495"/>
    <lineage>
        <taxon>Eukaryota</taxon>
        <taxon>Sar</taxon>
        <taxon>Stramenopiles</taxon>
        <taxon>Oomycota</taxon>
        <taxon>Peronosporomycetes</taxon>
        <taxon>Peronosporales</taxon>
        <taxon>Peronosporaceae</taxon>
        <taxon>Phytophthora</taxon>
    </lineage>
</organism>
<keyword evidence="2" id="KW-1185">Reference proteome</keyword>
<dbReference type="EMBL" id="BSXT01000198">
    <property type="protein sequence ID" value="GMF20515.1"/>
    <property type="molecule type" value="Genomic_DNA"/>
</dbReference>